<dbReference type="PANTHER" id="PTHR12358:SF106">
    <property type="entry name" value="LIPID KINASE YEGS"/>
    <property type="match status" value="1"/>
</dbReference>
<sequence length="273" mass="29148">YVGLSFDYEYTEGAGHAIELARVAASDGYRYIVAVGGDGTVNEVANGILHSTSPTETSLGVVSTGTGSDFARSVGIPRDYTSACSFLVSSRRRLIDVGVVEFKGKGQTLQRFFVNVAGVGFDATVVEATERLPKYFGGTIPYLGGLVRSLFSYRNKLVTLSVGDRVEAKRILNVVVANGGYVGGGMHIAPKAELGDNLLDVVIIGDVGKFELLKALPTVYKGTHINHPKVRMEQATHISVESSERVLVYADGELLGECPASFWLMPAALNIVV</sequence>
<dbReference type="InterPro" id="IPR050187">
    <property type="entry name" value="Lipid_Phosphate_FormReg"/>
</dbReference>
<evidence type="ECO:0000256" key="11">
    <source>
        <dbReference type="ARBA" id="ARBA00023264"/>
    </source>
</evidence>
<evidence type="ECO:0000256" key="10">
    <source>
        <dbReference type="ARBA" id="ARBA00023209"/>
    </source>
</evidence>
<evidence type="ECO:0000256" key="8">
    <source>
        <dbReference type="ARBA" id="ARBA00022842"/>
    </source>
</evidence>
<dbReference type="GO" id="GO:0005524">
    <property type="term" value="F:ATP binding"/>
    <property type="evidence" value="ECO:0007669"/>
    <property type="project" value="UniProtKB-KW"/>
</dbReference>
<evidence type="ECO:0000256" key="6">
    <source>
        <dbReference type="ARBA" id="ARBA00022777"/>
    </source>
</evidence>
<dbReference type="GO" id="GO:0005886">
    <property type="term" value="C:plasma membrane"/>
    <property type="evidence" value="ECO:0007669"/>
    <property type="project" value="TreeGrafter"/>
</dbReference>
<evidence type="ECO:0000256" key="9">
    <source>
        <dbReference type="ARBA" id="ARBA00023098"/>
    </source>
</evidence>
<dbReference type="GO" id="GO:0046872">
    <property type="term" value="F:metal ion binding"/>
    <property type="evidence" value="ECO:0007669"/>
    <property type="project" value="UniProtKB-KW"/>
</dbReference>
<keyword evidence="5" id="KW-0547">Nucleotide-binding</keyword>
<dbReference type="InterPro" id="IPR001206">
    <property type="entry name" value="Diacylglycerol_kinase_cat_dom"/>
</dbReference>
<protein>
    <recommendedName>
        <fullName evidence="12">DAGKc domain-containing protein</fullName>
    </recommendedName>
</protein>
<evidence type="ECO:0000259" key="12">
    <source>
        <dbReference type="PROSITE" id="PS50146"/>
    </source>
</evidence>
<dbReference type="InterPro" id="IPR016064">
    <property type="entry name" value="NAD/diacylglycerol_kinase_sf"/>
</dbReference>
<keyword evidence="9" id="KW-0443">Lipid metabolism</keyword>
<dbReference type="Pfam" id="PF19279">
    <property type="entry name" value="YegS_C"/>
    <property type="match status" value="1"/>
</dbReference>
<name>X1STE9_9ZZZZ</name>
<keyword evidence="11" id="KW-1208">Phospholipid metabolism</keyword>
<keyword evidence="10" id="KW-0594">Phospholipid biosynthesis</keyword>
<dbReference type="Pfam" id="PF00781">
    <property type="entry name" value="DAGK_cat"/>
    <property type="match status" value="1"/>
</dbReference>
<dbReference type="NCBIfam" id="TIGR00147">
    <property type="entry name" value="YegS/Rv2252/BmrU family lipid kinase"/>
    <property type="match status" value="1"/>
</dbReference>
<evidence type="ECO:0000256" key="4">
    <source>
        <dbReference type="ARBA" id="ARBA00022723"/>
    </source>
</evidence>
<keyword evidence="8" id="KW-0460">Magnesium</keyword>
<dbReference type="InterPro" id="IPR017438">
    <property type="entry name" value="ATP-NAD_kinase_N"/>
</dbReference>
<dbReference type="EMBL" id="BARW01006631">
    <property type="protein sequence ID" value="GAI78625.1"/>
    <property type="molecule type" value="Genomic_DNA"/>
</dbReference>
<comment type="caution">
    <text evidence="13">The sequence shown here is derived from an EMBL/GenBank/DDBJ whole genome shotgun (WGS) entry which is preliminary data.</text>
</comment>
<keyword evidence="6" id="KW-0418">Kinase</keyword>
<dbReference type="PROSITE" id="PS50146">
    <property type="entry name" value="DAGK"/>
    <property type="match status" value="1"/>
</dbReference>
<evidence type="ECO:0000256" key="7">
    <source>
        <dbReference type="ARBA" id="ARBA00022840"/>
    </source>
</evidence>
<dbReference type="SUPFAM" id="SSF111331">
    <property type="entry name" value="NAD kinase/diacylglycerol kinase-like"/>
    <property type="match status" value="1"/>
</dbReference>
<evidence type="ECO:0000256" key="1">
    <source>
        <dbReference type="ARBA" id="ARBA00001946"/>
    </source>
</evidence>
<feature type="domain" description="DAGKc" evidence="12">
    <location>
        <begin position="1"/>
        <end position="104"/>
    </location>
</feature>
<dbReference type="PANTHER" id="PTHR12358">
    <property type="entry name" value="SPHINGOSINE KINASE"/>
    <property type="match status" value="1"/>
</dbReference>
<keyword evidence="7" id="KW-0067">ATP-binding</keyword>
<dbReference type="Gene3D" id="2.60.200.40">
    <property type="match status" value="1"/>
</dbReference>
<evidence type="ECO:0000256" key="2">
    <source>
        <dbReference type="ARBA" id="ARBA00022516"/>
    </source>
</evidence>
<dbReference type="GO" id="GO:0008654">
    <property type="term" value="P:phospholipid biosynthetic process"/>
    <property type="evidence" value="ECO:0007669"/>
    <property type="project" value="UniProtKB-KW"/>
</dbReference>
<evidence type="ECO:0000313" key="13">
    <source>
        <dbReference type="EMBL" id="GAI78625.1"/>
    </source>
</evidence>
<feature type="non-terminal residue" evidence="13">
    <location>
        <position position="1"/>
    </location>
</feature>
<organism evidence="13">
    <name type="scientific">marine sediment metagenome</name>
    <dbReference type="NCBI Taxonomy" id="412755"/>
    <lineage>
        <taxon>unclassified sequences</taxon>
        <taxon>metagenomes</taxon>
        <taxon>ecological metagenomes</taxon>
    </lineage>
</organism>
<dbReference type="Gene3D" id="3.40.50.10330">
    <property type="entry name" value="Probable inorganic polyphosphate/atp-NAD kinase, domain 1"/>
    <property type="match status" value="1"/>
</dbReference>
<evidence type="ECO:0000256" key="3">
    <source>
        <dbReference type="ARBA" id="ARBA00022679"/>
    </source>
</evidence>
<keyword evidence="4" id="KW-0479">Metal-binding</keyword>
<proteinExistence type="predicted"/>
<reference evidence="13" key="1">
    <citation type="journal article" date="2014" name="Front. Microbiol.">
        <title>High frequency of phylogenetically diverse reductive dehalogenase-homologous genes in deep subseafloor sedimentary metagenomes.</title>
        <authorList>
            <person name="Kawai M."/>
            <person name="Futagami T."/>
            <person name="Toyoda A."/>
            <person name="Takaki Y."/>
            <person name="Nishi S."/>
            <person name="Hori S."/>
            <person name="Arai W."/>
            <person name="Tsubouchi T."/>
            <person name="Morono Y."/>
            <person name="Uchiyama I."/>
            <person name="Ito T."/>
            <person name="Fujiyama A."/>
            <person name="Inagaki F."/>
            <person name="Takami H."/>
        </authorList>
    </citation>
    <scope>NUCLEOTIDE SEQUENCE</scope>
    <source>
        <strain evidence="13">Expedition CK06-06</strain>
    </source>
</reference>
<dbReference type="InterPro" id="IPR045540">
    <property type="entry name" value="YegS/DAGK_C"/>
</dbReference>
<comment type="cofactor">
    <cofactor evidence="1">
        <name>Mg(2+)</name>
        <dbReference type="ChEBI" id="CHEBI:18420"/>
    </cofactor>
</comment>
<dbReference type="GO" id="GO:0016301">
    <property type="term" value="F:kinase activity"/>
    <property type="evidence" value="ECO:0007669"/>
    <property type="project" value="UniProtKB-KW"/>
</dbReference>
<accession>X1STE9</accession>
<dbReference type="AlphaFoldDB" id="X1STE9"/>
<keyword evidence="2" id="KW-0444">Lipid biosynthesis</keyword>
<dbReference type="InterPro" id="IPR005218">
    <property type="entry name" value="Diacylglycerol/lipid_kinase"/>
</dbReference>
<gene>
    <name evidence="13" type="ORF">S12H4_13934</name>
</gene>
<keyword evidence="3" id="KW-0808">Transferase</keyword>
<evidence type="ECO:0000256" key="5">
    <source>
        <dbReference type="ARBA" id="ARBA00022741"/>
    </source>
</evidence>